<sequence>MGNSHSTPEGASEENWHVFNFEKRLGFSDYDASEVELAMLRNMKNSLITEFSYRNIESSLKLRYKETFRQLVFEKFQAEDGAIDGIKLATLGLLLSRGSEREKMTAIWNIFDEAGKGELDRKQFGVMITTLFLASLGPTIEVSVNQDFTSNALSKWVEKLDRKIPDSVKEILDFFLDQNPSLSISAFLTKLFEGPRGDLSNTFVIRRQLERDEFDEL</sequence>
<dbReference type="Proteomes" id="UP001162131">
    <property type="component" value="Unassembled WGS sequence"/>
</dbReference>
<evidence type="ECO:0000313" key="2">
    <source>
        <dbReference type="EMBL" id="CAG9320805.1"/>
    </source>
</evidence>
<dbReference type="SUPFAM" id="SSF47473">
    <property type="entry name" value="EF-hand"/>
    <property type="match status" value="1"/>
</dbReference>
<dbReference type="Pfam" id="PF12763">
    <property type="entry name" value="EH"/>
    <property type="match status" value="1"/>
</dbReference>
<reference evidence="2" key="1">
    <citation type="submission" date="2021-09" db="EMBL/GenBank/DDBJ databases">
        <authorList>
            <consortium name="AG Swart"/>
            <person name="Singh M."/>
            <person name="Singh A."/>
            <person name="Seah K."/>
            <person name="Emmerich C."/>
        </authorList>
    </citation>
    <scope>NUCLEOTIDE SEQUENCE</scope>
    <source>
        <strain evidence="2">ATCC30299</strain>
    </source>
</reference>
<evidence type="ECO:0000313" key="3">
    <source>
        <dbReference type="Proteomes" id="UP001162131"/>
    </source>
</evidence>
<gene>
    <name evidence="2" type="ORF">BSTOLATCC_MIC27384</name>
</gene>
<dbReference type="PROSITE" id="PS50222">
    <property type="entry name" value="EF_HAND_2"/>
    <property type="match status" value="1"/>
</dbReference>
<dbReference type="GO" id="GO:0005509">
    <property type="term" value="F:calcium ion binding"/>
    <property type="evidence" value="ECO:0007669"/>
    <property type="project" value="InterPro"/>
</dbReference>
<evidence type="ECO:0000259" key="1">
    <source>
        <dbReference type="PROSITE" id="PS50222"/>
    </source>
</evidence>
<name>A0AAU9J6H3_9CILI</name>
<keyword evidence="3" id="KW-1185">Reference proteome</keyword>
<accession>A0AAU9J6H3</accession>
<organism evidence="2 3">
    <name type="scientific">Blepharisma stoltei</name>
    <dbReference type="NCBI Taxonomy" id="1481888"/>
    <lineage>
        <taxon>Eukaryota</taxon>
        <taxon>Sar</taxon>
        <taxon>Alveolata</taxon>
        <taxon>Ciliophora</taxon>
        <taxon>Postciliodesmatophora</taxon>
        <taxon>Heterotrichea</taxon>
        <taxon>Heterotrichida</taxon>
        <taxon>Blepharismidae</taxon>
        <taxon>Blepharisma</taxon>
    </lineage>
</organism>
<dbReference type="InterPro" id="IPR000261">
    <property type="entry name" value="EH_dom"/>
</dbReference>
<dbReference type="InterPro" id="IPR011992">
    <property type="entry name" value="EF-hand-dom_pair"/>
</dbReference>
<proteinExistence type="predicted"/>
<comment type="caution">
    <text evidence="2">The sequence shown here is derived from an EMBL/GenBank/DDBJ whole genome shotgun (WGS) entry which is preliminary data.</text>
</comment>
<feature type="domain" description="EF-hand" evidence="1">
    <location>
        <begin position="99"/>
        <end position="134"/>
    </location>
</feature>
<protein>
    <recommendedName>
        <fullName evidence="1">EF-hand domain-containing protein</fullName>
    </recommendedName>
</protein>
<dbReference type="InterPro" id="IPR002048">
    <property type="entry name" value="EF_hand_dom"/>
</dbReference>
<dbReference type="EMBL" id="CAJZBQ010000027">
    <property type="protein sequence ID" value="CAG9320805.1"/>
    <property type="molecule type" value="Genomic_DNA"/>
</dbReference>
<dbReference type="Gene3D" id="1.10.238.10">
    <property type="entry name" value="EF-hand"/>
    <property type="match status" value="1"/>
</dbReference>
<dbReference type="AlphaFoldDB" id="A0AAU9J6H3"/>